<geneLocation type="plasmid" evidence="1 2">
    <name>pCC829_1</name>
</geneLocation>
<dbReference type="RefSeq" id="WP_144030543.1">
    <property type="nucleotide sequence ID" value="NZ_CP088101.1"/>
</dbReference>
<evidence type="ECO:0000313" key="2">
    <source>
        <dbReference type="Proteomes" id="UP001430990"/>
    </source>
</evidence>
<evidence type="ECO:0000313" key="1">
    <source>
        <dbReference type="EMBL" id="UFW91597.1"/>
    </source>
</evidence>
<keyword evidence="1" id="KW-0614">Plasmid</keyword>
<dbReference type="Proteomes" id="UP001430990">
    <property type="component" value="Plasmid pCC829_1"/>
</dbReference>
<gene>
    <name evidence="1" type="ORF">BjapCC829_47280</name>
</gene>
<organism evidence="1 2">
    <name type="scientific">Bradyrhizobium barranii</name>
    <dbReference type="NCBI Taxonomy" id="2992140"/>
    <lineage>
        <taxon>Bacteria</taxon>
        <taxon>Pseudomonadati</taxon>
        <taxon>Pseudomonadota</taxon>
        <taxon>Alphaproteobacteria</taxon>
        <taxon>Hyphomicrobiales</taxon>
        <taxon>Nitrobacteraceae</taxon>
        <taxon>Bradyrhizobium</taxon>
    </lineage>
</organism>
<keyword evidence="2" id="KW-1185">Reference proteome</keyword>
<accession>A0ABY3R0F2</accession>
<dbReference type="EMBL" id="CP088101">
    <property type="protein sequence ID" value="UFW91597.1"/>
    <property type="molecule type" value="Genomic_DNA"/>
</dbReference>
<name>A0ABY3R0F2_9BRAD</name>
<sequence length="78" mass="8555">MVVNAVFVIGERRVRQSDIGICRDASIHPSRAPVDSTIAATPRAVRRWVSGELAVPRHIALLVNLMLDTGTKPEELQP</sequence>
<proteinExistence type="predicted"/>
<reference evidence="1" key="1">
    <citation type="submission" date="2021-11" db="EMBL/GenBank/DDBJ databases">
        <title>Australian commercial rhizobial inoculants.</title>
        <authorList>
            <person name="Kohlmeier M.G."/>
            <person name="O'Hara G.W."/>
            <person name="Colombi E."/>
            <person name="Ramsay J.P."/>
            <person name="Terpolilli J."/>
        </authorList>
    </citation>
    <scope>NUCLEOTIDE SEQUENCE</scope>
    <source>
        <strain evidence="1">CC829</strain>
        <plasmid evidence="1">pCC829_1</plasmid>
    </source>
</reference>
<protein>
    <submittedName>
        <fullName evidence="1">Uncharacterized protein</fullName>
    </submittedName>
</protein>